<keyword evidence="7" id="KW-0053">Apoptosis</keyword>
<feature type="compositionally biased region" description="Pro residues" evidence="18">
    <location>
        <begin position="163"/>
        <end position="229"/>
    </location>
</feature>
<evidence type="ECO:0000256" key="6">
    <source>
        <dbReference type="ARBA" id="ARBA00022553"/>
    </source>
</evidence>
<evidence type="ECO:0000256" key="4">
    <source>
        <dbReference type="ARBA" id="ARBA00022490"/>
    </source>
</evidence>
<feature type="compositionally biased region" description="Acidic residues" evidence="18">
    <location>
        <begin position="498"/>
        <end position="512"/>
    </location>
</feature>
<dbReference type="GO" id="GO:0003714">
    <property type="term" value="F:transcription corepressor activity"/>
    <property type="evidence" value="ECO:0007669"/>
    <property type="project" value="TreeGrafter"/>
</dbReference>
<dbReference type="GO" id="GO:0036337">
    <property type="term" value="P:Fas signaling pathway"/>
    <property type="evidence" value="ECO:0007669"/>
    <property type="project" value="TreeGrafter"/>
</dbReference>
<evidence type="ECO:0000256" key="2">
    <source>
        <dbReference type="ARBA" id="ARBA00004322"/>
    </source>
</evidence>
<feature type="compositionally biased region" description="Basic and acidic residues" evidence="18">
    <location>
        <begin position="1600"/>
        <end position="1612"/>
    </location>
</feature>
<dbReference type="FunFam" id="1.10.10.60:FF:000265">
    <property type="entry name" value="CASP8-associated protein 2 isoform X1"/>
    <property type="match status" value="1"/>
</dbReference>
<evidence type="ECO:0000256" key="12">
    <source>
        <dbReference type="ARBA" id="ARBA00023163"/>
    </source>
</evidence>
<feature type="compositionally biased region" description="Polar residues" evidence="18">
    <location>
        <begin position="1549"/>
        <end position="1566"/>
    </location>
</feature>
<keyword evidence="13" id="KW-0539">Nucleus</keyword>
<dbReference type="InterPro" id="IPR039674">
    <property type="entry name" value="FLASH"/>
</dbReference>
<keyword evidence="14" id="KW-0131">Cell cycle</keyword>
<feature type="compositionally biased region" description="Basic and acidic residues" evidence="18">
    <location>
        <begin position="892"/>
        <end position="903"/>
    </location>
</feature>
<organism evidence="19 20">
    <name type="scientific">Acanthochromis polyacanthus</name>
    <name type="common">spiny chromis</name>
    <dbReference type="NCBI Taxonomy" id="80966"/>
    <lineage>
        <taxon>Eukaryota</taxon>
        <taxon>Metazoa</taxon>
        <taxon>Chordata</taxon>
        <taxon>Craniata</taxon>
        <taxon>Vertebrata</taxon>
        <taxon>Euteleostomi</taxon>
        <taxon>Actinopterygii</taxon>
        <taxon>Neopterygii</taxon>
        <taxon>Teleostei</taxon>
        <taxon>Neoteleostei</taxon>
        <taxon>Acanthomorphata</taxon>
        <taxon>Ovalentaria</taxon>
        <taxon>Pomacentridae</taxon>
        <taxon>Acanthochromis</taxon>
    </lineage>
</organism>
<protein>
    <recommendedName>
        <fullName evidence="15">CASP8-associated protein 2</fullName>
    </recommendedName>
    <alternativeName>
        <fullName evidence="16">FLICE-associated huge protein</fullName>
    </alternativeName>
</protein>
<feature type="compositionally biased region" description="Basic and acidic residues" evidence="18">
    <location>
        <begin position="249"/>
        <end position="339"/>
    </location>
</feature>
<dbReference type="GeneTree" id="ENSGT00620000088063"/>
<feature type="compositionally biased region" description="Polar residues" evidence="18">
    <location>
        <begin position="1157"/>
        <end position="1179"/>
    </location>
</feature>
<feature type="region of interest" description="Disordered" evidence="18">
    <location>
        <begin position="1136"/>
        <end position="1179"/>
    </location>
</feature>
<dbReference type="GO" id="GO:0016605">
    <property type="term" value="C:PML body"/>
    <property type="evidence" value="ECO:0007669"/>
    <property type="project" value="UniProtKB-SubCell"/>
</dbReference>
<reference evidence="19" key="1">
    <citation type="submission" date="2025-08" db="UniProtKB">
        <authorList>
            <consortium name="Ensembl"/>
        </authorList>
    </citation>
    <scope>IDENTIFICATION</scope>
</reference>
<accession>A0A3Q1F0W0</accession>
<evidence type="ECO:0000256" key="14">
    <source>
        <dbReference type="ARBA" id="ARBA00023306"/>
    </source>
</evidence>
<evidence type="ECO:0000256" key="18">
    <source>
        <dbReference type="SAM" id="MobiDB-lite"/>
    </source>
</evidence>
<evidence type="ECO:0000256" key="11">
    <source>
        <dbReference type="ARBA" id="ARBA00023159"/>
    </source>
</evidence>
<feature type="compositionally biased region" description="Basic and acidic residues" evidence="18">
    <location>
        <begin position="585"/>
        <end position="602"/>
    </location>
</feature>
<dbReference type="Pfam" id="PF21227">
    <property type="entry name" value="Myb_DNA-binding_7"/>
    <property type="match status" value="1"/>
</dbReference>
<comment type="subcellular location">
    <subcellularLocation>
        <location evidence="3">Cytoplasm</location>
    </subcellularLocation>
    <subcellularLocation>
        <location evidence="1">Mitochondrion</location>
    </subcellularLocation>
    <subcellularLocation>
        <location evidence="2">Nucleus</location>
        <location evidence="2">PML body</location>
    </subcellularLocation>
</comment>
<keyword evidence="20" id="KW-1185">Reference proteome</keyword>
<feature type="region of interest" description="Disordered" evidence="18">
    <location>
        <begin position="466"/>
        <end position="648"/>
    </location>
</feature>
<evidence type="ECO:0000256" key="8">
    <source>
        <dbReference type="ARBA" id="ARBA00022990"/>
    </source>
</evidence>
<evidence type="ECO:0000256" key="7">
    <source>
        <dbReference type="ARBA" id="ARBA00022703"/>
    </source>
</evidence>
<feature type="compositionally biased region" description="Basic and acidic residues" evidence="18">
    <location>
        <begin position="391"/>
        <end position="428"/>
    </location>
</feature>
<keyword evidence="11" id="KW-0010">Activator</keyword>
<dbReference type="PANTHER" id="PTHR15489">
    <property type="entry name" value="CASPASE 8 ASSOCIATED PROTEIN 2"/>
    <property type="match status" value="1"/>
</dbReference>
<evidence type="ECO:0000256" key="9">
    <source>
        <dbReference type="ARBA" id="ARBA00023015"/>
    </source>
</evidence>
<feature type="coiled-coil region" evidence="17">
    <location>
        <begin position="69"/>
        <end position="110"/>
    </location>
</feature>
<dbReference type="Proteomes" id="UP000257200">
    <property type="component" value="Unplaced"/>
</dbReference>
<feature type="compositionally biased region" description="Polar residues" evidence="18">
    <location>
        <begin position="1732"/>
        <end position="1747"/>
    </location>
</feature>
<keyword evidence="8" id="KW-0007">Acetylation</keyword>
<evidence type="ECO:0000256" key="16">
    <source>
        <dbReference type="ARBA" id="ARBA00078515"/>
    </source>
</evidence>
<keyword evidence="5" id="KW-0678">Repressor</keyword>
<feature type="region of interest" description="Disordered" evidence="18">
    <location>
        <begin position="23"/>
        <end position="46"/>
    </location>
</feature>
<evidence type="ECO:0000256" key="1">
    <source>
        <dbReference type="ARBA" id="ARBA00004173"/>
    </source>
</evidence>
<dbReference type="InterPro" id="IPR009057">
    <property type="entry name" value="Homeodomain-like_sf"/>
</dbReference>
<feature type="compositionally biased region" description="Basic and acidic residues" evidence="18">
    <location>
        <begin position="527"/>
        <end position="548"/>
    </location>
</feature>
<evidence type="ECO:0000256" key="3">
    <source>
        <dbReference type="ARBA" id="ARBA00004496"/>
    </source>
</evidence>
<feature type="compositionally biased region" description="Basic residues" evidence="18">
    <location>
        <begin position="863"/>
        <end position="876"/>
    </location>
</feature>
<name>A0A3Q1F0W0_9TELE</name>
<feature type="compositionally biased region" description="Basic and acidic residues" evidence="18">
    <location>
        <begin position="355"/>
        <end position="380"/>
    </location>
</feature>
<feature type="compositionally biased region" description="Basic and acidic residues" evidence="18">
    <location>
        <begin position="1645"/>
        <end position="1660"/>
    </location>
</feature>
<keyword evidence="17" id="KW-0175">Coiled coil</keyword>
<evidence type="ECO:0000256" key="5">
    <source>
        <dbReference type="ARBA" id="ARBA00022491"/>
    </source>
</evidence>
<evidence type="ECO:0000256" key="17">
    <source>
        <dbReference type="SAM" id="Coils"/>
    </source>
</evidence>
<proteinExistence type="predicted"/>
<dbReference type="GO" id="GO:0005739">
    <property type="term" value="C:mitochondrion"/>
    <property type="evidence" value="ECO:0007669"/>
    <property type="project" value="UniProtKB-SubCell"/>
</dbReference>
<feature type="compositionally biased region" description="Basic residues" evidence="18">
    <location>
        <begin position="1695"/>
        <end position="1711"/>
    </location>
</feature>
<evidence type="ECO:0000313" key="20">
    <source>
        <dbReference type="Proteomes" id="UP000257200"/>
    </source>
</evidence>
<keyword evidence="9" id="KW-0805">Transcription regulation</keyword>
<keyword evidence="12" id="KW-0804">Transcription</keyword>
<dbReference type="Ensembl" id="ENSAPOT00000001077.1">
    <property type="protein sequence ID" value="ENSAPOP00000009712.1"/>
    <property type="gene ID" value="ENSAPOG00000012053.1"/>
</dbReference>
<sequence>MENIDFSVASGLLVPDASEDSVDIYDGLDIGPSSKSPDKSPRNGSQLRESMDLYEEIVAEEQQSRESSYNELKSRFQAAQDQIKELHRRLQQLEVQNTGLSTENHCLKKNISALLRTARQEVTRKDAEIQRLNQWSEKGRHHHQSHLNNVRYPNSSSRTSTSRPPPPPSHNLLPAPPHPPPPPPSPPPPPPPPASPPLPPLPSRPTSPPRGDQPPKGPPQPPKDPPQPPRKASDRLTRSSKASSHSHSKRDGEIVDKHTEPDKLRSRHRDEKHQSQKPSESTDRRHRSCSDSNKDCQAPEKSRSHRTDTNAGRRYESRSCKSKDSVNVEGHHRSSESKDRKKSSSSQHTECYSDSSKERERDRQRDYQRKGDRRHEDESSRKHRRSSQSEASRDTEKQRFKESDKGKMDVSGKERREKTHEAQKRSSDEPNVGEKSSVEENSPNRKLCFMEKLNLTLSPIKKPVLAFDGSQNDLPAVDNDAEKTSDEENLQPSVEDMCVIDEVDSSELEEALEGVAETSTDNLKVSSSEETHKRSDSVKDVQKKDKSLNESPAADNSVQTTSAHSEPLDTAKNQNTVHLTPKSPESSREVADISKNYKDKTKLVSNSQVADCEPVETTDGTDPSEMSASISEQNTSNNLQKADRGKLTDLSAAVTQPAVLNSSVQPPKTAVPQCISLDSLTEDAVSTQPMETNVDEDITDKANSKSQEVPPVVSASTNSVIENNGCCRHDCPKDTDAVSSTISLESLPQEGLSLSEAIYVLTQNNEDANDCSDIANEPSSSTSCIGVSKVSSTTEEKALPERYSELTVTPKTTFSPGKRPEKKVELSSSVPLLHDEDSMMRTLSNLKRIPDVISPLKSPVRISKRNLPHVHSKPGHVKSLQKDFSSTPVDGSLKKLDVNKENKYPGSPANCDTPNQVDKVSDLPLSLSGTDLEEGEILSESDESAAASPVSPTKRAKLAQPVGNKPSPKSVLKRKSEERRVVFSKEIHETAGTSTRSPKSRFKTVCPAASKASFSTVEEIMETFKLVRTEIRKKYMKLHKTFPKKSFYGVMDNFRESFLEFVEGAHFSDICGQAEELKSMLKKLIESVFGKVSNNGIVKRIFEQQAVDLKQKLWDFVDVQVDYLFRDIQTTLKSHCKPARAQAEGKKPSRAERESRQTSANKPQCQQTEAQTAPNSLSPTKSCVVVPYKTGLGSRGKDIRITHMEKDENDSHPSDSPNTKTVVELLPPKNLPITPDKNKSLVISQNGPMLDKTDFELLTEQQASSLTFNLVRDSQMGEIFKCLLQGSDLLESSSITGDNAAWSLSTPRKDRERFIAITTPSKFDSPSKLISPTKFDTPSKLITTWSSISPRKMSSPRLKDQIPLNPAFFDESCLLEVPQENRTLLQASLAAQKTYSILAEDLAVSLTIPSPLKSDSHLSFLQPSTMSMQIMSTPDSVISAHISEDALLDGEDATEQDIHLALDTDNSSCGSSSSVASEPLATPFVFKPDVPMQALVMEKSNDHFIVKIRQANTSADNTLTADDSFSRTLIEDDQQQMSDIHRTPDEGLTLTSKNQDMSVQPNTSKDCLSKGPSKNFPEDAPLDNSLNNGFQKSAAASDEGTSHTHVREEHKTPTKGLSCKPQKRIHLSKSAVSDKSLPHPAESSDTNRHGGESRSHISDSEREEMDVSESERSLTIAEDTSSSPEKQQRDCDNGRKRKRHQEKSKAKRSRKAEKESAEEMASGLKEADEEQVGSSPTASLSPNSLSAKNVIRKKGEVVITWTRDEDRAILIELKTKGASRETFSALSEKLNKPSAQIAHRFHQLMKLFKKQEKKDT</sequence>
<dbReference type="SUPFAM" id="SSF46689">
    <property type="entry name" value="Homeodomain-like"/>
    <property type="match status" value="1"/>
</dbReference>
<feature type="region of interest" description="Disordered" evidence="18">
    <location>
        <begin position="133"/>
        <end position="446"/>
    </location>
</feature>
<keyword evidence="4" id="KW-0963">Cytoplasm</keyword>
<feature type="compositionally biased region" description="Polar residues" evidence="18">
    <location>
        <begin position="554"/>
        <end position="564"/>
    </location>
</feature>
<reference evidence="19" key="2">
    <citation type="submission" date="2025-09" db="UniProtKB">
        <authorList>
            <consortium name="Ensembl"/>
        </authorList>
    </citation>
    <scope>IDENTIFICATION</scope>
</reference>
<feature type="compositionally biased region" description="Polar residues" evidence="18">
    <location>
        <begin position="618"/>
        <end position="640"/>
    </location>
</feature>
<feature type="compositionally biased region" description="Low complexity" evidence="18">
    <location>
        <begin position="153"/>
        <end position="162"/>
    </location>
</feature>
<feature type="region of interest" description="Disordered" evidence="18">
    <location>
        <begin position="863"/>
        <end position="977"/>
    </location>
</feature>
<keyword evidence="6" id="KW-0597">Phosphoprotein</keyword>
<dbReference type="PANTHER" id="PTHR15489:SF2">
    <property type="entry name" value="CASP8-ASSOCIATED PROTEIN 2"/>
    <property type="match status" value="1"/>
</dbReference>
<evidence type="ECO:0000256" key="15">
    <source>
        <dbReference type="ARBA" id="ARBA00069865"/>
    </source>
</evidence>
<feature type="region of interest" description="Disordered" evidence="18">
    <location>
        <begin position="1533"/>
        <end position="1748"/>
    </location>
</feature>
<feature type="compositionally biased region" description="Polar residues" evidence="18">
    <location>
        <begin position="517"/>
        <end position="526"/>
    </location>
</feature>
<feature type="compositionally biased region" description="Acidic residues" evidence="18">
    <location>
        <begin position="931"/>
        <end position="943"/>
    </location>
</feature>
<dbReference type="STRING" id="80966.ENSAPOP00000009712"/>
<keyword evidence="10" id="KW-0496">Mitochondrion</keyword>
<feature type="compositionally biased region" description="Basic and acidic residues" evidence="18">
    <location>
        <begin position="1143"/>
        <end position="1156"/>
    </location>
</feature>
<dbReference type="GO" id="GO:0008625">
    <property type="term" value="P:extrinsic apoptotic signaling pathway via death domain receptors"/>
    <property type="evidence" value="ECO:0007669"/>
    <property type="project" value="TreeGrafter"/>
</dbReference>
<evidence type="ECO:0000256" key="13">
    <source>
        <dbReference type="ARBA" id="ARBA00023242"/>
    </source>
</evidence>
<dbReference type="InParanoid" id="A0A3Q1F0W0"/>
<dbReference type="Gene3D" id="1.10.10.60">
    <property type="entry name" value="Homeodomain-like"/>
    <property type="match status" value="1"/>
</dbReference>
<evidence type="ECO:0000313" key="19">
    <source>
        <dbReference type="Ensembl" id="ENSAPOP00000009712.1"/>
    </source>
</evidence>
<dbReference type="FunCoup" id="A0A3Q1F0W0">
    <property type="interactions" value="1389"/>
</dbReference>
<evidence type="ECO:0000256" key="10">
    <source>
        <dbReference type="ARBA" id="ARBA00023128"/>
    </source>
</evidence>